<dbReference type="PANTHER" id="PTHR14224">
    <property type="entry name" value="SIMILAR TO PREFERENTIALLY EXPRESSED ANTIGEN IN MELANOMA-LIKE 3"/>
    <property type="match status" value="1"/>
</dbReference>
<dbReference type="AlphaFoldDB" id="A0A851W2N7"/>
<evidence type="ECO:0000313" key="5">
    <source>
        <dbReference type="EMBL" id="NXD46243.1"/>
    </source>
</evidence>
<proteinExistence type="predicted"/>
<dbReference type="GO" id="GO:0005737">
    <property type="term" value="C:cytoplasm"/>
    <property type="evidence" value="ECO:0007669"/>
    <property type="project" value="UniProtKB-SubCell"/>
</dbReference>
<evidence type="ECO:0000256" key="1">
    <source>
        <dbReference type="ARBA" id="ARBA00004496"/>
    </source>
</evidence>
<keyword evidence="4" id="KW-0677">Repeat</keyword>
<dbReference type="OrthoDB" id="6479713at2759"/>
<feature type="non-terminal residue" evidence="5">
    <location>
        <position position="1"/>
    </location>
</feature>
<protein>
    <submittedName>
        <fullName evidence="5">LRC14 protein</fullName>
    </submittedName>
</protein>
<organism evidence="5 6">
    <name type="scientific">Copsychus sechellarum</name>
    <dbReference type="NCBI Taxonomy" id="797021"/>
    <lineage>
        <taxon>Eukaryota</taxon>
        <taxon>Metazoa</taxon>
        <taxon>Chordata</taxon>
        <taxon>Craniata</taxon>
        <taxon>Vertebrata</taxon>
        <taxon>Euteleostomi</taxon>
        <taxon>Archelosauria</taxon>
        <taxon>Archosauria</taxon>
        <taxon>Dinosauria</taxon>
        <taxon>Saurischia</taxon>
        <taxon>Theropoda</taxon>
        <taxon>Coelurosauria</taxon>
        <taxon>Aves</taxon>
        <taxon>Neognathae</taxon>
        <taxon>Neoaves</taxon>
        <taxon>Telluraves</taxon>
        <taxon>Australaves</taxon>
        <taxon>Passeriformes</taxon>
        <taxon>Muscicapidae</taxon>
        <taxon>Copsychus</taxon>
    </lineage>
</organism>
<keyword evidence="2" id="KW-0963">Cytoplasm</keyword>
<dbReference type="PANTHER" id="PTHR14224:SF9">
    <property type="entry name" value="LEUCINE-RICH REPEAT-CONTAINING PROTEIN 14"/>
    <property type="match status" value="1"/>
</dbReference>
<dbReference type="InterPro" id="IPR032675">
    <property type="entry name" value="LRR_dom_sf"/>
</dbReference>
<dbReference type="SUPFAM" id="SSF52047">
    <property type="entry name" value="RNI-like"/>
    <property type="match status" value="1"/>
</dbReference>
<comment type="subcellular location">
    <subcellularLocation>
        <location evidence="1">Cytoplasm</location>
    </subcellularLocation>
</comment>
<comment type="caution">
    <text evidence="5">The sequence shown here is derived from an EMBL/GenBank/DDBJ whole genome shotgun (WGS) entry which is preliminary data.</text>
</comment>
<keyword evidence="3" id="KW-0433">Leucine-rich repeat</keyword>
<accession>A0A851W2N7</accession>
<keyword evidence="6" id="KW-1185">Reference proteome</keyword>
<evidence type="ECO:0000256" key="2">
    <source>
        <dbReference type="ARBA" id="ARBA00022490"/>
    </source>
</evidence>
<reference evidence="5" key="1">
    <citation type="submission" date="2019-09" db="EMBL/GenBank/DDBJ databases">
        <title>Bird 10,000 Genomes (B10K) Project - Family phase.</title>
        <authorList>
            <person name="Zhang G."/>
        </authorList>
    </citation>
    <scope>NUCLEOTIDE SEQUENCE</scope>
    <source>
        <strain evidence="5">OUT-0061</strain>
        <tissue evidence="5">Blood</tissue>
    </source>
</reference>
<dbReference type="Proteomes" id="UP000659062">
    <property type="component" value="Unassembled WGS sequence"/>
</dbReference>
<gene>
    <name evidence="5" type="primary">Lrrc14_3</name>
    <name evidence="5" type="ORF">COPSEC_R15141</name>
</gene>
<evidence type="ECO:0000256" key="4">
    <source>
        <dbReference type="ARBA" id="ARBA00022737"/>
    </source>
</evidence>
<feature type="non-terminal residue" evidence="5">
    <location>
        <position position="490"/>
    </location>
</feature>
<dbReference type="InterPro" id="IPR050694">
    <property type="entry name" value="LRRC14/PRAME"/>
</dbReference>
<evidence type="ECO:0000313" key="6">
    <source>
        <dbReference type="Proteomes" id="UP000659062"/>
    </source>
</evidence>
<dbReference type="EMBL" id="WBNE01000413">
    <property type="protein sequence ID" value="NXD46243.1"/>
    <property type="molecule type" value="Genomic_DNA"/>
</dbReference>
<name>A0A851W2N7_9PASS</name>
<dbReference type="Gene3D" id="3.80.10.10">
    <property type="entry name" value="Ribonuclease Inhibitor"/>
    <property type="match status" value="1"/>
</dbReference>
<evidence type="ECO:0000256" key="3">
    <source>
        <dbReference type="ARBA" id="ARBA00022614"/>
    </source>
</evidence>
<sequence length="490" mass="55024">MDSLLFLCARRVVAQCPLPALPADLYPVLFQAAFLDGRPLVLRDLVATWPFPVLKFQWLLRHRMSLLNHPFSNCIQAVIQAVMPQLRWELEEPGRDSRWVLLRVLDLTGLLDSVPGRPSTWWIRRLTTEALAKAYMEVSKHQQEFQKRKPKRHKGHFGAATAATTPQPLGVDVHTDLSVTDDSYRILCDALQDGAPGPLRIKCREFHTEYISASEIVTLLESLDPSCMRRVDVCYNRLGLAGLSVILPHLSRFPELRSLRVRYSNVDVRHLTPESAIGIRRVARQLGMLPGLRELNLGCNQLSGNLRQILSDLQAPLESLELASCSLVPDDLTFLSQSIHAPALKRLDLSGHNISQGLLEPIQLLLEKTSASLLECRMADSHLAVLLPTLLRCSRLRFLGLCRNHLSKAVIKDLLQKTLELPDLHLVVYPIPMDCYKLYQPKPGVCFAVCKKLIAAAKAEISQLLANSGRTDLVWTSKPFGIEALDYFSL</sequence>